<reference evidence="2 3" key="1">
    <citation type="submission" date="2022-01" db="EMBL/GenBank/DDBJ databases">
        <title>Paraglaciecola sp. G1-23.</title>
        <authorList>
            <person name="Jin M.S."/>
            <person name="Han D.M."/>
            <person name="Kim H.M."/>
            <person name="Jeon C.O."/>
        </authorList>
    </citation>
    <scope>NUCLEOTIDE SEQUENCE [LARGE SCALE GENOMIC DNA]</scope>
    <source>
        <strain evidence="2 3">G1-23</strain>
    </source>
</reference>
<dbReference type="Pfam" id="PF00004">
    <property type="entry name" value="AAA"/>
    <property type="match status" value="1"/>
</dbReference>
<dbReference type="GO" id="GO:0005524">
    <property type="term" value="F:ATP binding"/>
    <property type="evidence" value="ECO:0007669"/>
    <property type="project" value="UniProtKB-KW"/>
</dbReference>
<evidence type="ECO:0000313" key="2">
    <source>
        <dbReference type="EMBL" id="MCF2948203.1"/>
    </source>
</evidence>
<keyword evidence="2" id="KW-0547">Nucleotide-binding</keyword>
<keyword evidence="3" id="KW-1185">Reference proteome</keyword>
<organism evidence="2 3">
    <name type="scientific">Paraglaciecola algarum</name>
    <dbReference type="NCBI Taxonomy" id="3050085"/>
    <lineage>
        <taxon>Bacteria</taxon>
        <taxon>Pseudomonadati</taxon>
        <taxon>Pseudomonadota</taxon>
        <taxon>Gammaproteobacteria</taxon>
        <taxon>Alteromonadales</taxon>
        <taxon>Alteromonadaceae</taxon>
        <taxon>Paraglaciecola</taxon>
    </lineage>
</organism>
<dbReference type="SUPFAM" id="SSF52540">
    <property type="entry name" value="P-loop containing nucleoside triphosphate hydrolases"/>
    <property type="match status" value="1"/>
</dbReference>
<evidence type="ECO:0000313" key="3">
    <source>
        <dbReference type="Proteomes" id="UP001521137"/>
    </source>
</evidence>
<dbReference type="RefSeq" id="WP_235311861.1">
    <property type="nucleotide sequence ID" value="NZ_JAKGAS010000004.1"/>
</dbReference>
<keyword evidence="2" id="KW-0067">ATP-binding</keyword>
<dbReference type="InterPro" id="IPR027417">
    <property type="entry name" value="P-loop_NTPase"/>
</dbReference>
<proteinExistence type="predicted"/>
<accession>A0ABS9D852</accession>
<dbReference type="Proteomes" id="UP001521137">
    <property type="component" value="Unassembled WGS sequence"/>
</dbReference>
<comment type="caution">
    <text evidence="2">The sequence shown here is derived from an EMBL/GenBank/DDBJ whole genome shotgun (WGS) entry which is preliminary data.</text>
</comment>
<dbReference type="InterPro" id="IPR003959">
    <property type="entry name" value="ATPase_AAA_core"/>
</dbReference>
<feature type="domain" description="ATPase AAA-type core" evidence="1">
    <location>
        <begin position="74"/>
        <end position="158"/>
    </location>
</feature>
<protein>
    <submittedName>
        <fullName evidence="2">ATP-binding protein</fullName>
    </submittedName>
</protein>
<name>A0ABS9D852_9ALTE</name>
<dbReference type="EMBL" id="JAKGAS010000004">
    <property type="protein sequence ID" value="MCF2948203.1"/>
    <property type="molecule type" value="Genomic_DNA"/>
</dbReference>
<sequence>MKIYRQTFSEYQQAYIKPLHLLTKPADVKYDLSLKDEAHSQLEDVIAKSRKQLTTQMVLSNFSQSDIGLVLNYIARELKHEKFEPTICVIDCAAFVEQYIGETEKNLAKLVAQAATNNWILFFDEADALFGKRTDIKDTHDRYANQEVSYLLDRLSRHNLLCILEISQKTNLERTKRLGVPILS</sequence>
<dbReference type="Gene3D" id="3.40.50.300">
    <property type="entry name" value="P-loop containing nucleotide triphosphate hydrolases"/>
    <property type="match status" value="1"/>
</dbReference>
<evidence type="ECO:0000259" key="1">
    <source>
        <dbReference type="Pfam" id="PF00004"/>
    </source>
</evidence>
<gene>
    <name evidence="2" type="ORF">L0668_08810</name>
</gene>